<organism evidence="2 3">
    <name type="scientific">Meloidogyne graminicola</name>
    <dbReference type="NCBI Taxonomy" id="189291"/>
    <lineage>
        <taxon>Eukaryota</taxon>
        <taxon>Metazoa</taxon>
        <taxon>Ecdysozoa</taxon>
        <taxon>Nematoda</taxon>
        <taxon>Chromadorea</taxon>
        <taxon>Rhabditida</taxon>
        <taxon>Tylenchina</taxon>
        <taxon>Tylenchomorpha</taxon>
        <taxon>Tylenchoidea</taxon>
        <taxon>Meloidogynidae</taxon>
        <taxon>Meloidogyninae</taxon>
        <taxon>Meloidogyne</taxon>
    </lineage>
</organism>
<keyword evidence="3" id="KW-1185">Reference proteome</keyword>
<dbReference type="Proteomes" id="UP000605970">
    <property type="component" value="Unassembled WGS sequence"/>
</dbReference>
<comment type="caution">
    <text evidence="2">The sequence shown here is derived from an EMBL/GenBank/DDBJ whole genome shotgun (WGS) entry which is preliminary data.</text>
</comment>
<accession>A0A8S9ZJB6</accession>
<reference evidence="2" key="1">
    <citation type="journal article" date="2020" name="Ecol. Evol.">
        <title>Genome structure and content of the rice root-knot nematode (Meloidogyne graminicola).</title>
        <authorList>
            <person name="Phan N.T."/>
            <person name="Danchin E.G.J."/>
            <person name="Klopp C."/>
            <person name="Perfus-Barbeoch L."/>
            <person name="Kozlowski D.K."/>
            <person name="Koutsovoulos G.D."/>
            <person name="Lopez-Roques C."/>
            <person name="Bouchez O."/>
            <person name="Zahm M."/>
            <person name="Besnard G."/>
            <person name="Bellafiore S."/>
        </authorList>
    </citation>
    <scope>NUCLEOTIDE SEQUENCE</scope>
    <source>
        <strain evidence="2">VN-18</strain>
    </source>
</reference>
<feature type="region of interest" description="Disordered" evidence="1">
    <location>
        <begin position="1"/>
        <end position="22"/>
    </location>
</feature>
<evidence type="ECO:0000256" key="1">
    <source>
        <dbReference type="SAM" id="MobiDB-lite"/>
    </source>
</evidence>
<sequence length="94" mass="10122">MSYGQKPSSAWARSQGSQQQINPNLFTGQLGLAASSQPFGAIPGMPLAGLVNQAAFSNTMGMNMLAQAQRSQIMAPQQQQLQQVQQRQQTQQSS</sequence>
<dbReference type="EMBL" id="JABEBT010000076">
    <property type="protein sequence ID" value="KAF7633430.1"/>
    <property type="molecule type" value="Genomic_DNA"/>
</dbReference>
<dbReference type="AlphaFoldDB" id="A0A8S9ZJB6"/>
<evidence type="ECO:0000313" key="2">
    <source>
        <dbReference type="EMBL" id="KAF7633430.1"/>
    </source>
</evidence>
<protein>
    <submittedName>
        <fullName evidence="2">SAP domain-containing protein</fullName>
    </submittedName>
</protein>
<evidence type="ECO:0000313" key="3">
    <source>
        <dbReference type="Proteomes" id="UP000605970"/>
    </source>
</evidence>
<name>A0A8S9ZJB6_9BILA</name>
<proteinExistence type="predicted"/>
<gene>
    <name evidence="2" type="ORF">Mgra_00007117</name>
</gene>